<dbReference type="SMART" id="SM00267">
    <property type="entry name" value="GGDEF"/>
    <property type="match status" value="1"/>
</dbReference>
<sequence>MPTSPLPRLNLRNLMLAMAIFSVVITLCNSFYATYEVQRTLLINNTLEANRVYAAKLAEVTESFIQSTRQQLAYSAGQLVTSMEDEAALMAEARRLHHQSDSFNSVVVVNADGVIVATSPDTLQVKGLRLSSASARQSLEAKKPLITDPFVSPSGNYIVSLSHPVFAANGDYLGYIAGTIYLQQNNILSRLLGRHYYQDGSYLYVVDRHRTLIYHPEPSRIGERISGNPAIDEVLQGREYAHKVVNSRGIDMLAGFAPVSSTGWGIVAQRPKAATLAGINEHLLRVILKSIPVGLLTLAGIWLSALFISRPLWQLATSARVMNRQSAQADIAGVPSWYFEAAQLKRAIVRGIGLLNDRINKLHTDSHTDALTGLFNRRGMQQVLDNHEQEQIPFSVIALDIDHFKRVNDNFGHDIGDQVIQTLAKVMQAQARRGDILCRSGGEEFMIFLPGTSAEHAREMAERLRRRVAVTAMAEVGHITVSLGVAHWPDTGATIGQVLKLADQALYQAKGNGRNLVVLARPDQGAAH</sequence>
<dbReference type="InterPro" id="IPR000160">
    <property type="entry name" value="GGDEF_dom"/>
</dbReference>
<evidence type="ECO:0000256" key="3">
    <source>
        <dbReference type="ARBA" id="ARBA00012528"/>
    </source>
</evidence>
<dbReference type="Gene3D" id="3.30.450.20">
    <property type="entry name" value="PAS domain"/>
    <property type="match status" value="2"/>
</dbReference>
<dbReference type="GO" id="GO:0005886">
    <property type="term" value="C:plasma membrane"/>
    <property type="evidence" value="ECO:0007669"/>
    <property type="project" value="UniProtKB-SubCell"/>
</dbReference>
<dbReference type="InterPro" id="IPR029787">
    <property type="entry name" value="Nucleotide_cyclase"/>
</dbReference>
<dbReference type="InterPro" id="IPR033479">
    <property type="entry name" value="dCache_1"/>
</dbReference>
<evidence type="ECO:0000256" key="6">
    <source>
        <dbReference type="ARBA" id="ARBA00022989"/>
    </source>
</evidence>
<comment type="cofactor">
    <cofactor evidence="1">
        <name>Mg(2+)</name>
        <dbReference type="ChEBI" id="CHEBI:18420"/>
    </cofactor>
</comment>
<keyword evidence="6 9" id="KW-1133">Transmembrane helix</keyword>
<dbReference type="GO" id="GO:0043709">
    <property type="term" value="P:cell adhesion involved in single-species biofilm formation"/>
    <property type="evidence" value="ECO:0007669"/>
    <property type="project" value="TreeGrafter"/>
</dbReference>
<evidence type="ECO:0000256" key="1">
    <source>
        <dbReference type="ARBA" id="ARBA00001946"/>
    </source>
</evidence>
<keyword evidence="12" id="KW-1185">Reference proteome</keyword>
<dbReference type="EMBL" id="CP118224">
    <property type="protein sequence ID" value="WMC11464.1"/>
    <property type="molecule type" value="Genomic_DNA"/>
</dbReference>
<accession>A0AA50KPY0</accession>
<feature type="transmembrane region" description="Helical" evidence="9">
    <location>
        <begin position="14"/>
        <end position="35"/>
    </location>
</feature>
<dbReference type="Proteomes" id="UP001223802">
    <property type="component" value="Chromosome"/>
</dbReference>
<dbReference type="PANTHER" id="PTHR45138">
    <property type="entry name" value="REGULATORY COMPONENTS OF SENSORY TRANSDUCTION SYSTEM"/>
    <property type="match status" value="1"/>
</dbReference>
<comment type="subcellular location">
    <subcellularLocation>
        <location evidence="2">Cell membrane</location>
        <topology evidence="2">Multi-pass membrane protein</topology>
    </subcellularLocation>
</comment>
<dbReference type="RefSeq" id="WP_306762704.1">
    <property type="nucleotide sequence ID" value="NZ_CP118224.1"/>
</dbReference>
<evidence type="ECO:0000256" key="7">
    <source>
        <dbReference type="ARBA" id="ARBA00023136"/>
    </source>
</evidence>
<evidence type="ECO:0000256" key="9">
    <source>
        <dbReference type="SAM" id="Phobius"/>
    </source>
</evidence>
<dbReference type="FunFam" id="3.30.70.270:FF:000001">
    <property type="entry name" value="Diguanylate cyclase domain protein"/>
    <property type="match status" value="1"/>
</dbReference>
<reference evidence="11 12" key="1">
    <citation type="submission" date="2023-02" db="EMBL/GenBank/DDBJ databases">
        <title>Complete genome sequence of a novel bacterium Oceanimonas sp. NTOU-MSR1 isolated from marine coast sediment.</title>
        <authorList>
            <person name="Yang H.-T."/>
            <person name="Chen Y.-L."/>
            <person name="Ho Y.-N."/>
        </authorList>
    </citation>
    <scope>NUCLEOTIDE SEQUENCE [LARGE SCALE GENOMIC DNA]</scope>
    <source>
        <strain evidence="11 12">NTOU-MSR1</strain>
    </source>
</reference>
<keyword evidence="7 9" id="KW-0472">Membrane</keyword>
<name>A0AA50KPY0_9GAMM</name>
<comment type="catalytic activity">
    <reaction evidence="8">
        <text>2 GTP = 3',3'-c-di-GMP + 2 diphosphate</text>
        <dbReference type="Rhea" id="RHEA:24898"/>
        <dbReference type="ChEBI" id="CHEBI:33019"/>
        <dbReference type="ChEBI" id="CHEBI:37565"/>
        <dbReference type="ChEBI" id="CHEBI:58805"/>
        <dbReference type="EC" id="2.7.7.65"/>
    </reaction>
</comment>
<dbReference type="PANTHER" id="PTHR45138:SF9">
    <property type="entry name" value="DIGUANYLATE CYCLASE DGCM-RELATED"/>
    <property type="match status" value="1"/>
</dbReference>
<proteinExistence type="predicted"/>
<evidence type="ECO:0000256" key="8">
    <source>
        <dbReference type="ARBA" id="ARBA00034247"/>
    </source>
</evidence>
<dbReference type="GO" id="GO:1902201">
    <property type="term" value="P:negative regulation of bacterial-type flagellum-dependent cell motility"/>
    <property type="evidence" value="ECO:0007669"/>
    <property type="project" value="TreeGrafter"/>
</dbReference>
<evidence type="ECO:0000256" key="4">
    <source>
        <dbReference type="ARBA" id="ARBA00022475"/>
    </source>
</evidence>
<dbReference type="GO" id="GO:0052621">
    <property type="term" value="F:diguanylate cyclase activity"/>
    <property type="evidence" value="ECO:0007669"/>
    <property type="project" value="UniProtKB-EC"/>
</dbReference>
<dbReference type="Pfam" id="PF02743">
    <property type="entry name" value="dCache_1"/>
    <property type="match status" value="1"/>
</dbReference>
<dbReference type="KEGG" id="ope:PU634_03645"/>
<dbReference type="PROSITE" id="PS50887">
    <property type="entry name" value="GGDEF"/>
    <property type="match status" value="1"/>
</dbReference>
<dbReference type="InterPro" id="IPR029151">
    <property type="entry name" value="Sensor-like_sf"/>
</dbReference>
<evidence type="ECO:0000313" key="11">
    <source>
        <dbReference type="EMBL" id="WMC11464.1"/>
    </source>
</evidence>
<organism evidence="11 12">
    <name type="scientific">Oceanimonas pelagia</name>
    <dbReference type="NCBI Taxonomy" id="3028314"/>
    <lineage>
        <taxon>Bacteria</taxon>
        <taxon>Pseudomonadati</taxon>
        <taxon>Pseudomonadota</taxon>
        <taxon>Gammaproteobacteria</taxon>
        <taxon>Aeromonadales</taxon>
        <taxon>Aeromonadaceae</taxon>
        <taxon>Oceanimonas</taxon>
    </lineage>
</organism>
<dbReference type="InterPro" id="IPR043128">
    <property type="entry name" value="Rev_trsase/Diguanyl_cyclase"/>
</dbReference>
<dbReference type="EC" id="2.7.7.65" evidence="3"/>
<dbReference type="CDD" id="cd01949">
    <property type="entry name" value="GGDEF"/>
    <property type="match status" value="1"/>
</dbReference>
<feature type="domain" description="GGDEF" evidence="10">
    <location>
        <begin position="392"/>
        <end position="522"/>
    </location>
</feature>
<evidence type="ECO:0000256" key="5">
    <source>
        <dbReference type="ARBA" id="ARBA00022692"/>
    </source>
</evidence>
<dbReference type="CDD" id="cd12912">
    <property type="entry name" value="PDC2_MCP_like"/>
    <property type="match status" value="1"/>
</dbReference>
<evidence type="ECO:0000313" key="12">
    <source>
        <dbReference type="Proteomes" id="UP001223802"/>
    </source>
</evidence>
<dbReference type="SUPFAM" id="SSF103190">
    <property type="entry name" value="Sensory domain-like"/>
    <property type="match status" value="2"/>
</dbReference>
<keyword evidence="4" id="KW-1003">Cell membrane</keyword>
<keyword evidence="5 9" id="KW-0812">Transmembrane</keyword>
<evidence type="ECO:0000259" key="10">
    <source>
        <dbReference type="PROSITE" id="PS50887"/>
    </source>
</evidence>
<dbReference type="CDD" id="cd18773">
    <property type="entry name" value="PDC1_HK_sensor"/>
    <property type="match status" value="1"/>
</dbReference>
<dbReference type="Gene3D" id="3.30.70.270">
    <property type="match status" value="1"/>
</dbReference>
<protein>
    <recommendedName>
        <fullName evidence="3">diguanylate cyclase</fullName>
        <ecNumber evidence="3">2.7.7.65</ecNumber>
    </recommendedName>
</protein>
<evidence type="ECO:0000256" key="2">
    <source>
        <dbReference type="ARBA" id="ARBA00004651"/>
    </source>
</evidence>
<dbReference type="InterPro" id="IPR050469">
    <property type="entry name" value="Diguanylate_Cyclase"/>
</dbReference>
<dbReference type="SUPFAM" id="SSF55073">
    <property type="entry name" value="Nucleotide cyclase"/>
    <property type="match status" value="1"/>
</dbReference>
<gene>
    <name evidence="11" type="ORF">PU634_03645</name>
</gene>
<dbReference type="Pfam" id="PF00990">
    <property type="entry name" value="GGDEF"/>
    <property type="match status" value="1"/>
</dbReference>
<dbReference type="AlphaFoldDB" id="A0AA50KPY0"/>
<dbReference type="NCBIfam" id="TIGR00254">
    <property type="entry name" value="GGDEF"/>
    <property type="match status" value="1"/>
</dbReference>